<evidence type="ECO:0000256" key="4">
    <source>
        <dbReference type="PROSITE-ProRule" id="PRU00175"/>
    </source>
</evidence>
<dbReference type="Gene3D" id="3.30.40.10">
    <property type="entry name" value="Zinc/RING finger domain, C3HC4 (zinc finger)"/>
    <property type="match status" value="1"/>
</dbReference>
<comment type="caution">
    <text evidence="7">The sequence shown here is derived from an EMBL/GenBank/DDBJ whole genome shotgun (WGS) entry which is preliminary data.</text>
</comment>
<proteinExistence type="predicted"/>
<dbReference type="PANTHER" id="PTHR45798:SF97">
    <property type="entry name" value="ALCOHOL-SENSITIVE RING FINGER PROTEIN 1"/>
    <property type="match status" value="1"/>
</dbReference>
<feature type="domain" description="RING-type" evidence="6">
    <location>
        <begin position="91"/>
        <end position="133"/>
    </location>
</feature>
<dbReference type="Pfam" id="PF13639">
    <property type="entry name" value="zf-RING_2"/>
    <property type="match status" value="1"/>
</dbReference>
<evidence type="ECO:0000256" key="3">
    <source>
        <dbReference type="ARBA" id="ARBA00022833"/>
    </source>
</evidence>
<dbReference type="InterPro" id="IPR052788">
    <property type="entry name" value="RING-type_E3_ligase_ATL"/>
</dbReference>
<evidence type="ECO:0000313" key="8">
    <source>
        <dbReference type="Proteomes" id="UP001085076"/>
    </source>
</evidence>
<keyword evidence="5" id="KW-0472">Membrane</keyword>
<keyword evidence="8" id="KW-1185">Reference proteome</keyword>
<dbReference type="PANTHER" id="PTHR45798">
    <property type="entry name" value="RING-H2 FINGER PROTEIN ATL61-RELATED-RELATED"/>
    <property type="match status" value="1"/>
</dbReference>
<dbReference type="SUPFAM" id="SSF57850">
    <property type="entry name" value="RING/U-box"/>
    <property type="match status" value="1"/>
</dbReference>
<feature type="transmembrane region" description="Helical" evidence="5">
    <location>
        <begin position="22"/>
        <end position="43"/>
    </location>
</feature>
<evidence type="ECO:0000256" key="2">
    <source>
        <dbReference type="ARBA" id="ARBA00022771"/>
    </source>
</evidence>
<evidence type="ECO:0000259" key="6">
    <source>
        <dbReference type="PROSITE" id="PS50089"/>
    </source>
</evidence>
<evidence type="ECO:0000256" key="5">
    <source>
        <dbReference type="SAM" id="Phobius"/>
    </source>
</evidence>
<keyword evidence="5" id="KW-0812">Transmembrane</keyword>
<dbReference type="GO" id="GO:0008270">
    <property type="term" value="F:zinc ion binding"/>
    <property type="evidence" value="ECO:0007669"/>
    <property type="project" value="UniProtKB-KW"/>
</dbReference>
<gene>
    <name evidence="7" type="ORF">J5N97_028992</name>
</gene>
<dbReference type="SMART" id="SM00184">
    <property type="entry name" value="RING"/>
    <property type="match status" value="1"/>
</dbReference>
<dbReference type="OrthoDB" id="8062037at2759"/>
<protein>
    <recommendedName>
        <fullName evidence="6">RING-type domain-containing protein</fullName>
    </recommendedName>
</protein>
<dbReference type="EMBL" id="JAGGNH010000009">
    <property type="protein sequence ID" value="KAJ0963870.1"/>
    <property type="molecule type" value="Genomic_DNA"/>
</dbReference>
<name>A0A9D5H5H8_9LILI</name>
<keyword evidence="2 4" id="KW-0863">Zinc-finger</keyword>
<dbReference type="InterPro" id="IPR013083">
    <property type="entry name" value="Znf_RING/FYVE/PHD"/>
</dbReference>
<accession>A0A9D5H5H8</accession>
<evidence type="ECO:0000256" key="1">
    <source>
        <dbReference type="ARBA" id="ARBA00022723"/>
    </source>
</evidence>
<organism evidence="7 8">
    <name type="scientific">Dioscorea zingiberensis</name>
    <dbReference type="NCBI Taxonomy" id="325984"/>
    <lineage>
        <taxon>Eukaryota</taxon>
        <taxon>Viridiplantae</taxon>
        <taxon>Streptophyta</taxon>
        <taxon>Embryophyta</taxon>
        <taxon>Tracheophyta</taxon>
        <taxon>Spermatophyta</taxon>
        <taxon>Magnoliopsida</taxon>
        <taxon>Liliopsida</taxon>
        <taxon>Dioscoreales</taxon>
        <taxon>Dioscoreaceae</taxon>
        <taxon>Dioscorea</taxon>
    </lineage>
</organism>
<reference evidence="7" key="2">
    <citation type="journal article" date="2022" name="Hortic Res">
        <title>The genome of Dioscorea zingiberensis sheds light on the biosynthesis, origin and evolution of the medicinally important diosgenin saponins.</title>
        <authorList>
            <person name="Li Y."/>
            <person name="Tan C."/>
            <person name="Li Z."/>
            <person name="Guo J."/>
            <person name="Li S."/>
            <person name="Chen X."/>
            <person name="Wang C."/>
            <person name="Dai X."/>
            <person name="Yang H."/>
            <person name="Song W."/>
            <person name="Hou L."/>
            <person name="Xu J."/>
            <person name="Tong Z."/>
            <person name="Xu A."/>
            <person name="Yuan X."/>
            <person name="Wang W."/>
            <person name="Yang Q."/>
            <person name="Chen L."/>
            <person name="Sun Z."/>
            <person name="Wang K."/>
            <person name="Pan B."/>
            <person name="Chen J."/>
            <person name="Bao Y."/>
            <person name="Liu F."/>
            <person name="Qi X."/>
            <person name="Gang D.R."/>
            <person name="Wen J."/>
            <person name="Li J."/>
        </authorList>
    </citation>
    <scope>NUCLEOTIDE SEQUENCE</scope>
    <source>
        <strain evidence="7">Dzin_1.0</strain>
    </source>
</reference>
<dbReference type="Proteomes" id="UP001085076">
    <property type="component" value="Miscellaneous, Linkage group lg09"/>
</dbReference>
<dbReference type="AlphaFoldDB" id="A0A9D5H5H8"/>
<reference evidence="7" key="1">
    <citation type="submission" date="2021-03" db="EMBL/GenBank/DDBJ databases">
        <authorList>
            <person name="Li Z."/>
            <person name="Yang C."/>
        </authorList>
    </citation>
    <scope>NUCLEOTIDE SEQUENCE</scope>
    <source>
        <strain evidence="7">Dzin_1.0</strain>
        <tissue evidence="7">Leaf</tissue>
    </source>
</reference>
<keyword evidence="3" id="KW-0862">Zinc</keyword>
<evidence type="ECO:0000313" key="7">
    <source>
        <dbReference type="EMBL" id="KAJ0963870.1"/>
    </source>
</evidence>
<keyword evidence="5" id="KW-1133">Transmembrane helix</keyword>
<dbReference type="InterPro" id="IPR001841">
    <property type="entry name" value="Znf_RING"/>
</dbReference>
<sequence length="170" mass="17781">MPSAARLLLSPPPGPLSVDSDIVVILASLLCALICVAGLALAARCRCLDRSSPSATPPPPPPNKGLKKKALRALPKLSFDSAEAGEKITECAICLADFADGDQIRILPHCGHAFHTPCVDTWLGSHSSCPSCRRILVVPALPPCRTFGPCSAEGGANVREDSSTSHHFLP</sequence>
<keyword evidence="1" id="KW-0479">Metal-binding</keyword>
<dbReference type="PROSITE" id="PS50089">
    <property type="entry name" value="ZF_RING_2"/>
    <property type="match status" value="1"/>
</dbReference>